<evidence type="ECO:0000256" key="1">
    <source>
        <dbReference type="ARBA" id="ARBA00004167"/>
    </source>
</evidence>
<organism evidence="11 12">
    <name type="scientific">Branchiostoma lanceolatum</name>
    <name type="common">Common lancelet</name>
    <name type="synonym">Amphioxus lanceolatum</name>
    <dbReference type="NCBI Taxonomy" id="7740"/>
    <lineage>
        <taxon>Eukaryota</taxon>
        <taxon>Metazoa</taxon>
        <taxon>Chordata</taxon>
        <taxon>Cephalochordata</taxon>
        <taxon>Leptocardii</taxon>
        <taxon>Amphioxiformes</taxon>
        <taxon>Branchiostomatidae</taxon>
        <taxon>Branchiostoma</taxon>
    </lineage>
</organism>
<dbReference type="GO" id="GO:0071944">
    <property type="term" value="C:cell periphery"/>
    <property type="evidence" value="ECO:0007669"/>
    <property type="project" value="UniProtKB-ARBA"/>
</dbReference>
<evidence type="ECO:0000256" key="5">
    <source>
        <dbReference type="ARBA" id="ARBA00023157"/>
    </source>
</evidence>
<dbReference type="EMBL" id="OV696687">
    <property type="protein sequence ID" value="CAH1255191.1"/>
    <property type="molecule type" value="Genomic_DNA"/>
</dbReference>
<dbReference type="SUPFAM" id="SSF56487">
    <property type="entry name" value="SRCR-like"/>
    <property type="match status" value="1"/>
</dbReference>
<feature type="disulfide bond" evidence="6">
    <location>
        <begin position="220"/>
        <end position="230"/>
    </location>
</feature>
<feature type="region of interest" description="Disordered" evidence="7">
    <location>
        <begin position="265"/>
        <end position="288"/>
    </location>
</feature>
<dbReference type="InterPro" id="IPR001190">
    <property type="entry name" value="SRCR"/>
</dbReference>
<dbReference type="SMART" id="SM00202">
    <property type="entry name" value="SR"/>
    <property type="match status" value="1"/>
</dbReference>
<dbReference type="InterPro" id="IPR051694">
    <property type="entry name" value="Immunoregulatory_rcpt-like"/>
</dbReference>
<dbReference type="Gene3D" id="3.10.250.10">
    <property type="entry name" value="SRCR-like domain"/>
    <property type="match status" value="1"/>
</dbReference>
<evidence type="ECO:0000259" key="10">
    <source>
        <dbReference type="PROSITE" id="PS50287"/>
    </source>
</evidence>
<evidence type="ECO:0000256" key="7">
    <source>
        <dbReference type="SAM" id="MobiDB-lite"/>
    </source>
</evidence>
<dbReference type="Proteomes" id="UP000838412">
    <property type="component" value="Chromosome 2"/>
</dbReference>
<dbReference type="GO" id="GO:0016020">
    <property type="term" value="C:membrane"/>
    <property type="evidence" value="ECO:0007669"/>
    <property type="project" value="UniProtKB-SubCell"/>
</dbReference>
<proteinExistence type="predicted"/>
<feature type="chain" id="PRO_5035447867" evidence="9">
    <location>
        <begin position="23"/>
        <end position="437"/>
    </location>
</feature>
<reference evidence="11" key="1">
    <citation type="submission" date="2022-01" db="EMBL/GenBank/DDBJ databases">
        <authorList>
            <person name="Braso-Vives M."/>
        </authorList>
    </citation>
    <scope>NUCLEOTIDE SEQUENCE</scope>
</reference>
<keyword evidence="12" id="KW-1185">Reference proteome</keyword>
<dbReference type="PANTHER" id="PTHR15549:SF26">
    <property type="entry name" value="AXIAL BUDDING PATTERN PROTEIN 2-RELATED"/>
    <property type="match status" value="1"/>
</dbReference>
<protein>
    <submittedName>
        <fullName evidence="11">MARCO protein</fullName>
    </submittedName>
</protein>
<evidence type="ECO:0000256" key="4">
    <source>
        <dbReference type="ARBA" id="ARBA00023136"/>
    </source>
</evidence>
<feature type="signal peptide" evidence="9">
    <location>
        <begin position="1"/>
        <end position="22"/>
    </location>
</feature>
<evidence type="ECO:0000256" key="6">
    <source>
        <dbReference type="PROSITE-ProRule" id="PRU00196"/>
    </source>
</evidence>
<dbReference type="Pfam" id="PF00530">
    <property type="entry name" value="SRCR"/>
    <property type="match status" value="1"/>
</dbReference>
<feature type="transmembrane region" description="Helical" evidence="8">
    <location>
        <begin position="315"/>
        <end position="335"/>
    </location>
</feature>
<dbReference type="AlphaFoldDB" id="A0A8K0EJ22"/>
<comment type="caution">
    <text evidence="6">Lacks conserved residue(s) required for the propagation of feature annotation.</text>
</comment>
<evidence type="ECO:0000256" key="8">
    <source>
        <dbReference type="SAM" id="Phobius"/>
    </source>
</evidence>
<feature type="compositionally biased region" description="Polar residues" evidence="7">
    <location>
        <begin position="345"/>
        <end position="354"/>
    </location>
</feature>
<keyword evidence="4 8" id="KW-0472">Membrane</keyword>
<keyword evidence="3 8" id="KW-1133">Transmembrane helix</keyword>
<evidence type="ECO:0000256" key="9">
    <source>
        <dbReference type="SAM" id="SignalP"/>
    </source>
</evidence>
<feature type="domain" description="SRCR" evidence="10">
    <location>
        <begin position="142"/>
        <end position="257"/>
    </location>
</feature>
<dbReference type="PANTHER" id="PTHR15549">
    <property type="entry name" value="PAIRED IMMUNOGLOBULIN-LIKE TYPE 2 RECEPTOR"/>
    <property type="match status" value="1"/>
</dbReference>
<keyword evidence="2 8" id="KW-0812">Transmembrane</keyword>
<keyword evidence="5 6" id="KW-1015">Disulfide bond</keyword>
<feature type="compositionally biased region" description="Basic and acidic residues" evidence="7">
    <location>
        <begin position="428"/>
        <end position="437"/>
    </location>
</feature>
<dbReference type="InterPro" id="IPR036772">
    <property type="entry name" value="SRCR-like_dom_sf"/>
</dbReference>
<evidence type="ECO:0000256" key="2">
    <source>
        <dbReference type="ARBA" id="ARBA00022692"/>
    </source>
</evidence>
<gene>
    <name evidence="11" type="primary">MARCO</name>
    <name evidence="11" type="ORF">BLAG_LOCUS14339</name>
</gene>
<comment type="subcellular location">
    <subcellularLocation>
        <location evidence="1">Membrane</location>
        <topology evidence="1">Single-pass membrane protein</topology>
    </subcellularLocation>
</comment>
<keyword evidence="9" id="KW-0732">Signal</keyword>
<sequence>MRVLKVALFLCVVTGQQEGTLAVVNECVGPPPSYTDSTFDHCVPNQPTGGCNCNASAQTCSFGDQLHYTCNHGTGLDFIIVCDYKDGLGNFGFISLIALRDEFEDCTGSPPPVASTPPPAQTFPPSVCSEFNVATWPPEGCIRLVGSHTMPHETTGILQVYFNNTWGSVCFTGIWTQDTLVDIACRMLGFNRHGSFSALQLAIPAGLFNDAWMVNIQHTCPGTVDSLWDCARTEPCWLTYAVGRSGICPTVLNISCEVQTTFPDLTSCPPPTTTTPNPTTSGPDVSTHVQHLDDLQQTTASGHESSPNTGLPTGAIVGIAAVAGIVFLGVVALLVKKNEICKGSAQGSQTQQPNERSRNPAKADTTPPAEPGPVHADNGQAAEPEEPHDPIDDAEDVPAEGYNDPRAAAAVDALGSRPRVYPINAPTESHEMPELSI</sequence>
<accession>A0A8K0EJ22</accession>
<evidence type="ECO:0000313" key="11">
    <source>
        <dbReference type="EMBL" id="CAH1255191.1"/>
    </source>
</evidence>
<evidence type="ECO:0000256" key="3">
    <source>
        <dbReference type="ARBA" id="ARBA00022989"/>
    </source>
</evidence>
<dbReference type="OrthoDB" id="10144475at2759"/>
<name>A0A8K0EJ22_BRALA</name>
<evidence type="ECO:0000313" key="12">
    <source>
        <dbReference type="Proteomes" id="UP000838412"/>
    </source>
</evidence>
<dbReference type="PROSITE" id="PS50287">
    <property type="entry name" value="SRCR_2"/>
    <property type="match status" value="1"/>
</dbReference>
<feature type="region of interest" description="Disordered" evidence="7">
    <location>
        <begin position="343"/>
        <end position="437"/>
    </location>
</feature>